<dbReference type="RefSeq" id="WP_345464398.1">
    <property type="nucleotide sequence ID" value="NZ_BAABRP010000006.1"/>
</dbReference>
<feature type="compositionally biased region" description="Gly residues" evidence="1">
    <location>
        <begin position="35"/>
        <end position="44"/>
    </location>
</feature>
<comment type="caution">
    <text evidence="2">The sequence shown here is derived from an EMBL/GenBank/DDBJ whole genome shotgun (WGS) entry which is preliminary data.</text>
</comment>
<evidence type="ECO:0000256" key="1">
    <source>
        <dbReference type="SAM" id="MobiDB-lite"/>
    </source>
</evidence>
<dbReference type="EMBL" id="BAABRP010000006">
    <property type="protein sequence ID" value="GAA5513168.1"/>
    <property type="molecule type" value="Genomic_DNA"/>
</dbReference>
<proteinExistence type="predicted"/>
<feature type="compositionally biased region" description="Polar residues" evidence="1">
    <location>
        <begin position="1"/>
        <end position="16"/>
    </location>
</feature>
<organism evidence="2 3">
    <name type="scientific">Deinococcus carri</name>
    <dbReference type="NCBI Taxonomy" id="1211323"/>
    <lineage>
        <taxon>Bacteria</taxon>
        <taxon>Thermotogati</taxon>
        <taxon>Deinococcota</taxon>
        <taxon>Deinococci</taxon>
        <taxon>Deinococcales</taxon>
        <taxon>Deinococcaceae</taxon>
        <taxon>Deinococcus</taxon>
    </lineage>
</organism>
<dbReference type="Proteomes" id="UP001401887">
    <property type="component" value="Unassembled WGS sequence"/>
</dbReference>
<reference evidence="2 3" key="1">
    <citation type="submission" date="2024-02" db="EMBL/GenBank/DDBJ databases">
        <title>Deinococcus carri NBRC 110142.</title>
        <authorList>
            <person name="Ichikawa N."/>
            <person name="Katano-Makiyama Y."/>
            <person name="Hidaka K."/>
        </authorList>
    </citation>
    <scope>NUCLEOTIDE SEQUENCE [LARGE SCALE GENOMIC DNA]</scope>
    <source>
        <strain evidence="2 3">NBRC 110142</strain>
    </source>
</reference>
<keyword evidence="3" id="KW-1185">Reference proteome</keyword>
<protein>
    <submittedName>
        <fullName evidence="2">Uncharacterized protein</fullName>
    </submittedName>
</protein>
<accession>A0ABP9W9I5</accession>
<sequence length="76" mass="7980">MTDNRNNGSDTGNEAEQMQEGYIKQQERWQETGITGAGGAGQTGTPGNEETGAAIPDGDDQVSPPPIPDDQHTPGR</sequence>
<name>A0ABP9W9I5_9DEIO</name>
<gene>
    <name evidence="2" type="ORF">Dcar01_01894</name>
</gene>
<evidence type="ECO:0000313" key="2">
    <source>
        <dbReference type="EMBL" id="GAA5513168.1"/>
    </source>
</evidence>
<evidence type="ECO:0000313" key="3">
    <source>
        <dbReference type="Proteomes" id="UP001401887"/>
    </source>
</evidence>
<feature type="region of interest" description="Disordered" evidence="1">
    <location>
        <begin position="1"/>
        <end position="76"/>
    </location>
</feature>